<evidence type="ECO:0000256" key="1">
    <source>
        <dbReference type="SAM" id="MobiDB-lite"/>
    </source>
</evidence>
<gene>
    <name evidence="3" type="ORF">DFH94DRAFT_85263</name>
</gene>
<keyword evidence="4" id="KW-1185">Reference proteome</keyword>
<reference evidence="3" key="2">
    <citation type="journal article" date="2020" name="Nat. Commun.">
        <title>Large-scale genome sequencing of mycorrhizal fungi provides insights into the early evolution of symbiotic traits.</title>
        <authorList>
            <person name="Miyauchi S."/>
            <person name="Kiss E."/>
            <person name="Kuo A."/>
            <person name="Drula E."/>
            <person name="Kohler A."/>
            <person name="Sanchez-Garcia M."/>
            <person name="Morin E."/>
            <person name="Andreopoulos B."/>
            <person name="Barry K.W."/>
            <person name="Bonito G."/>
            <person name="Buee M."/>
            <person name="Carver A."/>
            <person name="Chen C."/>
            <person name="Cichocki N."/>
            <person name="Clum A."/>
            <person name="Culley D."/>
            <person name="Crous P.W."/>
            <person name="Fauchery L."/>
            <person name="Girlanda M."/>
            <person name="Hayes R.D."/>
            <person name="Keri Z."/>
            <person name="LaButti K."/>
            <person name="Lipzen A."/>
            <person name="Lombard V."/>
            <person name="Magnuson J."/>
            <person name="Maillard F."/>
            <person name="Murat C."/>
            <person name="Nolan M."/>
            <person name="Ohm R.A."/>
            <person name="Pangilinan J."/>
            <person name="Pereira M.F."/>
            <person name="Perotto S."/>
            <person name="Peter M."/>
            <person name="Pfister S."/>
            <person name="Riley R."/>
            <person name="Sitrit Y."/>
            <person name="Stielow J.B."/>
            <person name="Szollosi G."/>
            <person name="Zifcakova L."/>
            <person name="Stursova M."/>
            <person name="Spatafora J.W."/>
            <person name="Tedersoo L."/>
            <person name="Vaario L.M."/>
            <person name="Yamada A."/>
            <person name="Yan M."/>
            <person name="Wang P."/>
            <person name="Xu J."/>
            <person name="Bruns T."/>
            <person name="Baldrian P."/>
            <person name="Vilgalys R."/>
            <person name="Dunand C."/>
            <person name="Henrissat B."/>
            <person name="Grigoriev I.V."/>
            <person name="Hibbett D."/>
            <person name="Nagy L.G."/>
            <person name="Martin F.M."/>
        </authorList>
    </citation>
    <scope>NUCLEOTIDE SEQUENCE</scope>
    <source>
        <strain evidence="3">Prilba</strain>
    </source>
</reference>
<organism evidence="3 4">
    <name type="scientific">Russula ochroleuca</name>
    <dbReference type="NCBI Taxonomy" id="152965"/>
    <lineage>
        <taxon>Eukaryota</taxon>
        <taxon>Fungi</taxon>
        <taxon>Dikarya</taxon>
        <taxon>Basidiomycota</taxon>
        <taxon>Agaricomycotina</taxon>
        <taxon>Agaricomycetes</taxon>
        <taxon>Russulales</taxon>
        <taxon>Russulaceae</taxon>
        <taxon>Russula</taxon>
    </lineage>
</organism>
<feature type="transmembrane region" description="Helical" evidence="2">
    <location>
        <begin position="53"/>
        <end position="73"/>
    </location>
</feature>
<protein>
    <submittedName>
        <fullName evidence="3">Uncharacterized protein</fullName>
    </submittedName>
</protein>
<reference evidence="3" key="1">
    <citation type="submission" date="2019-10" db="EMBL/GenBank/DDBJ databases">
        <authorList>
            <consortium name="DOE Joint Genome Institute"/>
            <person name="Kuo A."/>
            <person name="Miyauchi S."/>
            <person name="Kiss E."/>
            <person name="Drula E."/>
            <person name="Kohler A."/>
            <person name="Sanchez-Garcia M."/>
            <person name="Andreopoulos B."/>
            <person name="Barry K.W."/>
            <person name="Bonito G."/>
            <person name="Buee M."/>
            <person name="Carver A."/>
            <person name="Chen C."/>
            <person name="Cichocki N."/>
            <person name="Clum A."/>
            <person name="Culley D."/>
            <person name="Crous P.W."/>
            <person name="Fauchery L."/>
            <person name="Girlanda M."/>
            <person name="Hayes R."/>
            <person name="Keri Z."/>
            <person name="LaButti K."/>
            <person name="Lipzen A."/>
            <person name="Lombard V."/>
            <person name="Magnuson J."/>
            <person name="Maillard F."/>
            <person name="Morin E."/>
            <person name="Murat C."/>
            <person name="Nolan M."/>
            <person name="Ohm R."/>
            <person name="Pangilinan J."/>
            <person name="Pereira M."/>
            <person name="Perotto S."/>
            <person name="Peter M."/>
            <person name="Riley R."/>
            <person name="Sitrit Y."/>
            <person name="Stielow B."/>
            <person name="Szollosi G."/>
            <person name="Zifcakova L."/>
            <person name="Stursova M."/>
            <person name="Spatafora J.W."/>
            <person name="Tedersoo L."/>
            <person name="Vaario L.-M."/>
            <person name="Yamada A."/>
            <person name="Yan M."/>
            <person name="Wang P."/>
            <person name="Xu J."/>
            <person name="Bruns T."/>
            <person name="Baldrian P."/>
            <person name="Vilgalys R."/>
            <person name="Henrissat B."/>
            <person name="Grigoriev I.V."/>
            <person name="Hibbett D."/>
            <person name="Nagy L.G."/>
            <person name="Martin F.M."/>
        </authorList>
    </citation>
    <scope>NUCLEOTIDE SEQUENCE</scope>
    <source>
        <strain evidence="3">Prilba</strain>
    </source>
</reference>
<dbReference type="Proteomes" id="UP000759537">
    <property type="component" value="Unassembled WGS sequence"/>
</dbReference>
<keyword evidence="2" id="KW-0812">Transmembrane</keyword>
<accession>A0A9P5JT80</accession>
<keyword evidence="2" id="KW-1133">Transmembrane helix</keyword>
<proteinExistence type="predicted"/>
<keyword evidence="2" id="KW-0472">Membrane</keyword>
<feature type="region of interest" description="Disordered" evidence="1">
    <location>
        <begin position="187"/>
        <end position="211"/>
    </location>
</feature>
<dbReference type="EMBL" id="WHVB01000122">
    <property type="protein sequence ID" value="KAF8461562.1"/>
    <property type="molecule type" value="Genomic_DNA"/>
</dbReference>
<evidence type="ECO:0000313" key="4">
    <source>
        <dbReference type="Proteomes" id="UP000759537"/>
    </source>
</evidence>
<evidence type="ECO:0000256" key="2">
    <source>
        <dbReference type="SAM" id="Phobius"/>
    </source>
</evidence>
<sequence>MLFALGSLSLRAIPQSPLRAGYALPPLAAICAAVAVAVCCPTLLLFAGCGDMLPPLAASALWLLLMSAVPHAVVCRLWCHALPADCRLCCNHRRCLRSHKCRLLQAGLTCPPLVALCAPRPRLLLAVPQVPPMPTKQTVPKDSTRRVRIINITPFQTELGPRARPFSAHTLLLTYTDGGIERALSVAPAAGQRQARQERQGRVLSPRRRPA</sequence>
<name>A0A9P5JT80_9AGAM</name>
<comment type="caution">
    <text evidence="3">The sequence shown here is derived from an EMBL/GenBank/DDBJ whole genome shotgun (WGS) entry which is preliminary data.</text>
</comment>
<dbReference type="AlphaFoldDB" id="A0A9P5JT80"/>
<evidence type="ECO:0000313" key="3">
    <source>
        <dbReference type="EMBL" id="KAF8461562.1"/>
    </source>
</evidence>
<feature type="transmembrane region" description="Helical" evidence="2">
    <location>
        <begin position="24"/>
        <end position="46"/>
    </location>
</feature>